<proteinExistence type="predicted"/>
<feature type="domain" description="O-methyltransferase dimerisation" evidence="6">
    <location>
        <begin position="13"/>
        <end position="79"/>
    </location>
</feature>
<organism evidence="7">
    <name type="scientific">Desulfacinum infernum</name>
    <dbReference type="NCBI Taxonomy" id="35837"/>
    <lineage>
        <taxon>Bacteria</taxon>
        <taxon>Pseudomonadati</taxon>
        <taxon>Thermodesulfobacteriota</taxon>
        <taxon>Syntrophobacteria</taxon>
        <taxon>Syntrophobacterales</taxon>
        <taxon>Syntrophobacteraceae</taxon>
        <taxon>Desulfacinum</taxon>
    </lineage>
</organism>
<gene>
    <name evidence="7" type="ORF">ENS06_08725</name>
</gene>
<keyword evidence="1 7" id="KW-0489">Methyltransferase</keyword>
<dbReference type="EMBL" id="DSTK01000026">
    <property type="protein sequence ID" value="HFK97388.1"/>
    <property type="molecule type" value="Genomic_DNA"/>
</dbReference>
<evidence type="ECO:0000256" key="3">
    <source>
        <dbReference type="ARBA" id="ARBA00022691"/>
    </source>
</evidence>
<comment type="caution">
    <text evidence="7">The sequence shown here is derived from an EMBL/GenBank/DDBJ whole genome shotgun (WGS) entry which is preliminary data.</text>
</comment>
<reference evidence="7" key="1">
    <citation type="journal article" date="2020" name="mSystems">
        <title>Genome- and Community-Level Interaction Insights into Carbon Utilization and Element Cycling Functions of Hydrothermarchaeota in Hydrothermal Sediment.</title>
        <authorList>
            <person name="Zhou Z."/>
            <person name="Liu Y."/>
            <person name="Xu W."/>
            <person name="Pan J."/>
            <person name="Luo Z.H."/>
            <person name="Li M."/>
        </authorList>
    </citation>
    <scope>NUCLEOTIDE SEQUENCE [LARGE SCALE GENOMIC DNA]</scope>
    <source>
        <strain evidence="7">SpSt-456</strain>
    </source>
</reference>
<evidence type="ECO:0000256" key="2">
    <source>
        <dbReference type="ARBA" id="ARBA00022679"/>
    </source>
</evidence>
<dbReference type="PANTHER" id="PTHR43712:SF2">
    <property type="entry name" value="O-METHYLTRANSFERASE CICE"/>
    <property type="match status" value="1"/>
</dbReference>
<sequence length="327" mass="36189">MVSQRDDPLEDVRGFMKSRILLSAAQLDVFTLLDDGPLTAEALARQTGCDLRALTRLLDCLVTFGHVHKTQGIYRLTEKGAPFSAKHPESVLPMVLHMAHIWHNWHHLTDTVRLGHNPHRRSIVHSGADALEAFIGAMHVVGRNLAREIAASVDLSPYKRLLDIGGASGTYTIAFLQRQPSLEAVLYDLSDVIPMARERLQAHGLLSRVRLVAGDFYSDPLPPGCDLALLSAIIHQNSPQENVALYRKIRDVLEPGGCLLIRDHIMEPDRTRPAAGALFAINMLVNTEGGDTYTFEETQAALMEAGFRKVELLRTGDHMDCLVQAFP</sequence>
<accession>A0A832EJT4</accession>
<dbReference type="PROSITE" id="PS51683">
    <property type="entry name" value="SAM_OMT_II"/>
    <property type="match status" value="1"/>
</dbReference>
<keyword evidence="3" id="KW-0949">S-adenosyl-L-methionine</keyword>
<dbReference type="AlphaFoldDB" id="A0A832EJT4"/>
<dbReference type="InterPro" id="IPR001077">
    <property type="entry name" value="COMT_C"/>
</dbReference>
<dbReference type="InterPro" id="IPR012967">
    <property type="entry name" value="COMT_dimerisation"/>
</dbReference>
<evidence type="ECO:0000313" key="7">
    <source>
        <dbReference type="EMBL" id="HFK97388.1"/>
    </source>
</evidence>
<evidence type="ECO:0000259" key="6">
    <source>
        <dbReference type="Pfam" id="PF08100"/>
    </source>
</evidence>
<dbReference type="SUPFAM" id="SSF46785">
    <property type="entry name" value="Winged helix' DNA-binding domain"/>
    <property type="match status" value="1"/>
</dbReference>
<dbReference type="SUPFAM" id="SSF53335">
    <property type="entry name" value="S-adenosyl-L-methionine-dependent methyltransferases"/>
    <property type="match status" value="1"/>
</dbReference>
<protein>
    <submittedName>
        <fullName evidence="7">Methyltransferase domain-containing protein</fullName>
    </submittedName>
</protein>
<dbReference type="Gene3D" id="1.10.10.10">
    <property type="entry name" value="Winged helix-like DNA-binding domain superfamily/Winged helix DNA-binding domain"/>
    <property type="match status" value="1"/>
</dbReference>
<dbReference type="InterPro" id="IPR036390">
    <property type="entry name" value="WH_DNA-bd_sf"/>
</dbReference>
<dbReference type="InterPro" id="IPR016461">
    <property type="entry name" value="COMT-like"/>
</dbReference>
<dbReference type="InterPro" id="IPR029063">
    <property type="entry name" value="SAM-dependent_MTases_sf"/>
</dbReference>
<name>A0A832EJT4_9BACT</name>
<dbReference type="GO" id="GO:0046983">
    <property type="term" value="F:protein dimerization activity"/>
    <property type="evidence" value="ECO:0007669"/>
    <property type="project" value="InterPro"/>
</dbReference>
<evidence type="ECO:0000256" key="1">
    <source>
        <dbReference type="ARBA" id="ARBA00022603"/>
    </source>
</evidence>
<feature type="domain" description="O-methyltransferase C-terminal" evidence="5">
    <location>
        <begin position="129"/>
        <end position="308"/>
    </location>
</feature>
<dbReference type="PIRSF" id="PIRSF005739">
    <property type="entry name" value="O-mtase"/>
    <property type="match status" value="1"/>
</dbReference>
<keyword evidence="2 7" id="KW-0808">Transferase</keyword>
<dbReference type="CDD" id="cd02440">
    <property type="entry name" value="AdoMet_MTases"/>
    <property type="match status" value="1"/>
</dbReference>
<dbReference type="Pfam" id="PF00891">
    <property type="entry name" value="Methyltransf_2"/>
    <property type="match status" value="1"/>
</dbReference>
<evidence type="ECO:0000259" key="5">
    <source>
        <dbReference type="Pfam" id="PF00891"/>
    </source>
</evidence>
<dbReference type="InterPro" id="IPR036388">
    <property type="entry name" value="WH-like_DNA-bd_sf"/>
</dbReference>
<dbReference type="GO" id="GO:0032259">
    <property type="term" value="P:methylation"/>
    <property type="evidence" value="ECO:0007669"/>
    <property type="project" value="UniProtKB-KW"/>
</dbReference>
<dbReference type="GO" id="GO:0008171">
    <property type="term" value="F:O-methyltransferase activity"/>
    <property type="evidence" value="ECO:0007669"/>
    <property type="project" value="InterPro"/>
</dbReference>
<evidence type="ECO:0000256" key="4">
    <source>
        <dbReference type="PIRSR" id="PIRSR005739-1"/>
    </source>
</evidence>
<feature type="active site" description="Proton acceptor" evidence="4">
    <location>
        <position position="235"/>
    </location>
</feature>
<dbReference type="PANTHER" id="PTHR43712">
    <property type="entry name" value="PUTATIVE (AFU_ORTHOLOGUE AFUA_4G14580)-RELATED"/>
    <property type="match status" value="1"/>
</dbReference>
<dbReference type="Gene3D" id="3.40.50.150">
    <property type="entry name" value="Vaccinia Virus protein VP39"/>
    <property type="match status" value="1"/>
</dbReference>
<dbReference type="Pfam" id="PF08100">
    <property type="entry name" value="Dimerisation"/>
    <property type="match status" value="1"/>
</dbReference>